<organism evidence="1 2">
    <name type="scientific">Xaviernesmea rhizosphaerae</name>
    <dbReference type="NCBI Taxonomy" id="1672749"/>
    <lineage>
        <taxon>Bacteria</taxon>
        <taxon>Pseudomonadati</taxon>
        <taxon>Pseudomonadota</taxon>
        <taxon>Alphaproteobacteria</taxon>
        <taxon>Hyphomicrobiales</taxon>
        <taxon>Rhizobiaceae</taxon>
        <taxon>Rhizobium/Agrobacterium group</taxon>
        <taxon>Xaviernesmea</taxon>
    </lineage>
</organism>
<comment type="caution">
    <text evidence="1">The sequence shown here is derived from an EMBL/GenBank/DDBJ whole genome shotgun (WGS) entry which is preliminary data.</text>
</comment>
<evidence type="ECO:0000313" key="1">
    <source>
        <dbReference type="EMBL" id="OLP56645.1"/>
    </source>
</evidence>
<dbReference type="Proteomes" id="UP000186143">
    <property type="component" value="Unassembled WGS sequence"/>
</dbReference>
<dbReference type="RefSeq" id="WP_075633661.1">
    <property type="nucleotide sequence ID" value="NZ_MKIO01000021.1"/>
</dbReference>
<dbReference type="EMBL" id="MKIO01000021">
    <property type="protein sequence ID" value="OLP56645.1"/>
    <property type="molecule type" value="Genomic_DNA"/>
</dbReference>
<protein>
    <submittedName>
        <fullName evidence="1">Uncharacterized protein</fullName>
    </submittedName>
</protein>
<dbReference type="STRING" id="1672749.BJF92_11175"/>
<sequence>MSKTKAAVVETITKLHPVAEAICDKMRHYGEGCHESQLRAHFTKEQLDAHGDAARDLANSQWQREIAPRSAAR</sequence>
<evidence type="ECO:0000313" key="2">
    <source>
        <dbReference type="Proteomes" id="UP000186143"/>
    </source>
</evidence>
<reference evidence="1 2" key="1">
    <citation type="submission" date="2016-09" db="EMBL/GenBank/DDBJ databases">
        <title>Rhizobium sp. nov., a novel species isolated from the rice rhizosphere.</title>
        <authorList>
            <person name="Zhao J."/>
            <person name="Zhang X."/>
        </authorList>
    </citation>
    <scope>NUCLEOTIDE SEQUENCE [LARGE SCALE GENOMIC DNA]</scope>
    <source>
        <strain evidence="1 2">MH17</strain>
    </source>
</reference>
<proteinExistence type="predicted"/>
<accession>A0A1Q9AMS5</accession>
<name>A0A1Q9AMS5_9HYPH</name>
<dbReference type="OrthoDB" id="8404660at2"/>
<gene>
    <name evidence="1" type="ORF">BJF92_11175</name>
</gene>
<dbReference type="AlphaFoldDB" id="A0A1Q9AMS5"/>